<feature type="compositionally biased region" description="Basic residues" evidence="1">
    <location>
        <begin position="1"/>
        <end position="18"/>
    </location>
</feature>
<name>A0AAV7YN65_9EUKA</name>
<proteinExistence type="predicted"/>
<evidence type="ECO:0000313" key="3">
    <source>
        <dbReference type="Proteomes" id="UP001146793"/>
    </source>
</evidence>
<reference evidence="2" key="1">
    <citation type="submission" date="2022-08" db="EMBL/GenBank/DDBJ databases">
        <title>Novel sulphate-reducing endosymbionts in the free-living metamonad Anaeramoeba.</title>
        <authorList>
            <person name="Jerlstrom-Hultqvist J."/>
            <person name="Cepicka I."/>
            <person name="Gallot-Lavallee L."/>
            <person name="Salas-Leiva D."/>
            <person name="Curtis B.A."/>
            <person name="Zahonova K."/>
            <person name="Pipaliya S."/>
            <person name="Dacks J."/>
            <person name="Roger A.J."/>
        </authorList>
    </citation>
    <scope>NUCLEOTIDE SEQUENCE</scope>
    <source>
        <strain evidence="2">Busselton2</strain>
    </source>
</reference>
<organism evidence="2 3">
    <name type="scientific">Anaeramoeba flamelloides</name>
    <dbReference type="NCBI Taxonomy" id="1746091"/>
    <lineage>
        <taxon>Eukaryota</taxon>
        <taxon>Metamonada</taxon>
        <taxon>Anaeramoebidae</taxon>
        <taxon>Anaeramoeba</taxon>
    </lineage>
</organism>
<evidence type="ECO:0008006" key="4">
    <source>
        <dbReference type="Google" id="ProtNLM"/>
    </source>
</evidence>
<feature type="compositionally biased region" description="Acidic residues" evidence="1">
    <location>
        <begin position="56"/>
        <end position="68"/>
    </location>
</feature>
<dbReference type="EMBL" id="JANTQA010000048">
    <property type="protein sequence ID" value="KAJ3431233.1"/>
    <property type="molecule type" value="Genomic_DNA"/>
</dbReference>
<dbReference type="AlphaFoldDB" id="A0AAV7YN65"/>
<feature type="compositionally biased region" description="Polar residues" evidence="1">
    <location>
        <begin position="35"/>
        <end position="49"/>
    </location>
</feature>
<evidence type="ECO:0000256" key="1">
    <source>
        <dbReference type="SAM" id="MobiDB-lite"/>
    </source>
</evidence>
<comment type="caution">
    <text evidence="2">The sequence shown here is derived from an EMBL/GenBank/DDBJ whole genome shotgun (WGS) entry which is preliminary data.</text>
</comment>
<evidence type="ECO:0000313" key="2">
    <source>
        <dbReference type="EMBL" id="KAJ3431233.1"/>
    </source>
</evidence>
<dbReference type="Proteomes" id="UP001146793">
    <property type="component" value="Unassembled WGS sequence"/>
</dbReference>
<protein>
    <recommendedName>
        <fullName evidence="4">Plasmodium RESA N-terminal domain-containing protein</fullName>
    </recommendedName>
</protein>
<gene>
    <name evidence="2" type="ORF">M0812_02910</name>
</gene>
<sequence length="396" mass="48567">MLSGMSKRKNKNNVKNKKTKEQKSSDSSMELILSDLSSSPSTIEYNSENFKSESSYSDEEEEEEEGLSDFDFKKERKYQKLRHILNERDGEKERFKKIKYGNKKDKCRYDVFLGFSSSILDSEEEEEQTQNNEDDLSKEQLVTNLNKMTKRKLIQYLVTLKRDQKYQDSQRLTTIVKYYKNLEELEKRNKINHIYEQYTSHYRTVITKMDQLRTHLNLRWKEWCDEDLWMEHKERYYLDEEEISNLCTFIKEGYRFFELKFRKKLCLKYFEMLTRIVYTWDLSDWRYLSKKKITSIYLRLLYETTPLNVRHNVIYYEMKKEKYYKKQTSRARLKLIHTARKNEELPDFKRFLKKWESFVQYKLDLQTHKVKKMQKNKRKIFKIFSKTNVSRTKKSG</sequence>
<accession>A0AAV7YN65</accession>
<feature type="region of interest" description="Disordered" evidence="1">
    <location>
        <begin position="1"/>
        <end position="69"/>
    </location>
</feature>